<feature type="transmembrane region" description="Helical" evidence="5">
    <location>
        <begin position="216"/>
        <end position="240"/>
    </location>
</feature>
<accession>A0A0F3IIR8</accession>
<keyword evidence="4 5" id="KW-0472">Membrane</keyword>
<dbReference type="InterPro" id="IPR013525">
    <property type="entry name" value="ABC2_TM"/>
</dbReference>
<feature type="transmembrane region" description="Helical" evidence="5">
    <location>
        <begin position="21"/>
        <end position="40"/>
    </location>
</feature>
<evidence type="ECO:0000259" key="6">
    <source>
        <dbReference type="PROSITE" id="PS51012"/>
    </source>
</evidence>
<evidence type="ECO:0000313" key="7">
    <source>
        <dbReference type="EMBL" id="KJV06567.1"/>
    </source>
</evidence>
<dbReference type="Pfam" id="PF01061">
    <property type="entry name" value="ABC2_membrane"/>
    <property type="match status" value="1"/>
</dbReference>
<comment type="similarity">
    <text evidence="5">Belongs to the ABC-2 integral membrane protein family.</text>
</comment>
<comment type="subcellular location">
    <subcellularLocation>
        <location evidence="5">Cell inner membrane</location>
        <topology evidence="5">Multi-pass membrane protein</topology>
    </subcellularLocation>
    <subcellularLocation>
        <location evidence="1">Membrane</location>
        <topology evidence="1">Multi-pass membrane protein</topology>
    </subcellularLocation>
</comment>
<dbReference type="AlphaFoldDB" id="A0A0F3IIR8"/>
<sequence length="333" mass="37100">MQHFFTLLSARNIELMRDKATWSWNIVFPVILILAVATLFGDKDTQIFKVGVIGPENAAISALKSVRYVQFIDYQDTETALPKLKHHQIDLLVQGGSATRYWLNEESAQGYLLEKILLTTGSQWQKQVVTGRPVRYLDWVLPGILGINIMHTSLFGVGLAIVRLRKNGVLKRLKATPVNAFEFLSAQVISRLSLLLITIIGQVMVLNLLFDFFMEGSYWLLFIIIALGALSLISLGLIAASRSGNEEVTIGLLNLITWPMVLLSGIWFSLEGAPMWLQKVALALPMTHILNATRAVMIDGAGVAGVRTELLVLLGLTLIFLTIASMRFKWHEE</sequence>
<dbReference type="PATRIC" id="fig|1632867.3.peg.107"/>
<dbReference type="InterPro" id="IPR052902">
    <property type="entry name" value="ABC-2_transporter"/>
</dbReference>
<organism evidence="7 8">
    <name type="scientific">Methylocucumis oryzae</name>
    <dbReference type="NCBI Taxonomy" id="1632867"/>
    <lineage>
        <taxon>Bacteria</taxon>
        <taxon>Pseudomonadati</taxon>
        <taxon>Pseudomonadota</taxon>
        <taxon>Gammaproteobacteria</taxon>
        <taxon>Methylococcales</taxon>
        <taxon>Methylococcaceae</taxon>
        <taxon>Methylocucumis</taxon>
    </lineage>
</organism>
<feature type="transmembrane region" description="Helical" evidence="5">
    <location>
        <begin position="310"/>
        <end position="328"/>
    </location>
</feature>
<dbReference type="RefSeq" id="WP_045779184.1">
    <property type="nucleotide sequence ID" value="NZ_LAJX01000101.1"/>
</dbReference>
<dbReference type="EMBL" id="LAJX01000101">
    <property type="protein sequence ID" value="KJV06567.1"/>
    <property type="molecule type" value="Genomic_DNA"/>
</dbReference>
<reference evidence="7 8" key="2">
    <citation type="journal article" date="2016" name="Microb. Ecol.">
        <title>Genome Characteristics of a Novel Type I Methanotroph (Sn10-6) Isolated from a Flooded Indian Rice Field.</title>
        <authorList>
            <person name="Rahalkar M.C."/>
            <person name="Pandit P.S."/>
            <person name="Dhakephalkar P.K."/>
            <person name="Pore S."/>
            <person name="Arora P."/>
            <person name="Kapse N."/>
        </authorList>
    </citation>
    <scope>NUCLEOTIDE SEQUENCE [LARGE SCALE GENOMIC DNA]</scope>
    <source>
        <strain evidence="7 8">Sn10-6</strain>
    </source>
</reference>
<comment type="caution">
    <text evidence="7">The sequence shown here is derived from an EMBL/GenBank/DDBJ whole genome shotgun (WGS) entry which is preliminary data.</text>
</comment>
<name>A0A0F3IIR8_9GAMM</name>
<evidence type="ECO:0000256" key="3">
    <source>
        <dbReference type="ARBA" id="ARBA00022989"/>
    </source>
</evidence>
<evidence type="ECO:0000313" key="8">
    <source>
        <dbReference type="Proteomes" id="UP000033684"/>
    </source>
</evidence>
<feature type="transmembrane region" description="Helical" evidence="5">
    <location>
        <begin position="252"/>
        <end position="270"/>
    </location>
</feature>
<reference evidence="8" key="1">
    <citation type="submission" date="2015-03" db="EMBL/GenBank/DDBJ databases">
        <title>Draft genome sequence of a novel methanotroph (Sn10-6) isolated from flooded ricefield rhizosphere in India.</title>
        <authorList>
            <person name="Pandit P.S."/>
            <person name="Pore S.D."/>
            <person name="Arora P."/>
            <person name="Kapse N.G."/>
            <person name="Dhakephalkar P.K."/>
            <person name="Rahalkar M.C."/>
        </authorList>
    </citation>
    <scope>NUCLEOTIDE SEQUENCE [LARGE SCALE GENOMIC DNA]</scope>
    <source>
        <strain evidence="8">Sn10-6</strain>
    </source>
</reference>
<feature type="transmembrane region" description="Helical" evidence="5">
    <location>
        <begin position="192"/>
        <end position="210"/>
    </location>
</feature>
<evidence type="ECO:0000256" key="4">
    <source>
        <dbReference type="ARBA" id="ARBA00023136"/>
    </source>
</evidence>
<evidence type="ECO:0000256" key="2">
    <source>
        <dbReference type="ARBA" id="ARBA00022692"/>
    </source>
</evidence>
<keyword evidence="2 5" id="KW-0812">Transmembrane</keyword>
<keyword evidence="3 5" id="KW-1133">Transmembrane helix</keyword>
<keyword evidence="5" id="KW-0813">Transport</keyword>
<keyword evidence="5" id="KW-1003">Cell membrane</keyword>
<proteinExistence type="inferred from homology"/>
<dbReference type="PANTHER" id="PTHR43027:SF2">
    <property type="entry name" value="TRANSPORT PERMEASE PROTEIN"/>
    <property type="match status" value="1"/>
</dbReference>
<keyword evidence="8" id="KW-1185">Reference proteome</keyword>
<evidence type="ECO:0000256" key="1">
    <source>
        <dbReference type="ARBA" id="ARBA00004141"/>
    </source>
</evidence>
<protein>
    <recommendedName>
        <fullName evidence="5">Transport permease protein</fullName>
    </recommendedName>
</protein>
<feature type="domain" description="ABC transmembrane type-2" evidence="6">
    <location>
        <begin position="106"/>
        <end position="331"/>
    </location>
</feature>
<dbReference type="PANTHER" id="PTHR43027">
    <property type="entry name" value="DOXORUBICIN RESISTANCE ABC TRANSPORTER PERMEASE PROTEIN DRRC-RELATED"/>
    <property type="match status" value="1"/>
</dbReference>
<gene>
    <name evidence="7" type="ORF">VZ94_10400</name>
</gene>
<dbReference type="OrthoDB" id="8988363at2"/>
<feature type="transmembrane region" description="Helical" evidence="5">
    <location>
        <begin position="139"/>
        <end position="162"/>
    </location>
</feature>
<dbReference type="GO" id="GO:0140359">
    <property type="term" value="F:ABC-type transporter activity"/>
    <property type="evidence" value="ECO:0007669"/>
    <property type="project" value="InterPro"/>
</dbReference>
<dbReference type="PROSITE" id="PS51012">
    <property type="entry name" value="ABC_TM2"/>
    <property type="match status" value="1"/>
</dbReference>
<evidence type="ECO:0000256" key="5">
    <source>
        <dbReference type="RuleBase" id="RU361157"/>
    </source>
</evidence>
<dbReference type="InterPro" id="IPR047817">
    <property type="entry name" value="ABC2_TM_bact-type"/>
</dbReference>
<dbReference type="Proteomes" id="UP000033684">
    <property type="component" value="Unassembled WGS sequence"/>
</dbReference>
<dbReference type="GO" id="GO:0005886">
    <property type="term" value="C:plasma membrane"/>
    <property type="evidence" value="ECO:0007669"/>
    <property type="project" value="UniProtKB-SubCell"/>
</dbReference>